<gene>
    <name evidence="5" type="ORF">SmJEL517_g02050</name>
</gene>
<proteinExistence type="predicted"/>
<dbReference type="GO" id="GO:0007165">
    <property type="term" value="P:signal transduction"/>
    <property type="evidence" value="ECO:0007669"/>
    <property type="project" value="InterPro"/>
</dbReference>
<dbReference type="RefSeq" id="XP_031025941.1">
    <property type="nucleotide sequence ID" value="XM_031167978.1"/>
</dbReference>
<dbReference type="PANTHER" id="PTHR23176:SF0">
    <property type="entry name" value="RHO GTPASE ACTIVATING PROTEIN AT 19D, ISOFORM D"/>
    <property type="match status" value="1"/>
</dbReference>
<organism evidence="5 6">
    <name type="scientific">Synchytrium microbalum</name>
    <dbReference type="NCBI Taxonomy" id="1806994"/>
    <lineage>
        <taxon>Eukaryota</taxon>
        <taxon>Fungi</taxon>
        <taxon>Fungi incertae sedis</taxon>
        <taxon>Chytridiomycota</taxon>
        <taxon>Chytridiomycota incertae sedis</taxon>
        <taxon>Chytridiomycetes</taxon>
        <taxon>Synchytriales</taxon>
        <taxon>Synchytriaceae</taxon>
        <taxon>Synchytrium</taxon>
    </lineage>
</organism>
<dbReference type="GO" id="GO:0005096">
    <property type="term" value="F:GTPase activator activity"/>
    <property type="evidence" value="ECO:0007669"/>
    <property type="project" value="UniProtKB-KW"/>
</dbReference>
<evidence type="ECO:0000259" key="4">
    <source>
        <dbReference type="PROSITE" id="PS50238"/>
    </source>
</evidence>
<sequence>MPDSIPAPNSSSLPAPESTMIQHQQQQHGQASGGGASSSIASSQPPPLAPTSNEDKLRSQLILEPCGVLDALSASQAEAIVSTASSWKVFKSGFILRKDAPISSLPARPPPVQTEKPPVPPPKQPPVPSKKSFDLDSDERPNPPEDWTIMFAEIRGPYLMFYEIDTAVSPAGQVPPPYLPPSLYSKPVPPIPKGPKFALFNAAKKKEGSGGAPPTIGKYEDTMLTLADLVASPRFLVNYVALPNVKADMISYRSSPTTVDTHLMLTLPQSLDKIRFEPLQVEASPLTESSPVSSLANLRASESQMGQVVQWMTAVQYVAEKGRSTTPIVIVNSKPTIVQNDGGILPPPRGSSTKITGSPIASPIVTQNIVAPLAPLVQSGHYIPSEGDHLQPFVRESSLQPSRAAASLPPAIPQRVSPGLPSNMMDPSSPTTPTSPTSHMSYASVSPGAVSPSSSNNKPKNKIFSGFSGFAGSGFGRVPIDPTTEEKKIRAAEERERERRAAEERKRVAAEIKAMEKDEKRLKKKESTRGIRDAAVISAASKMSAGVLNSVPNFFRMAGATRRDNARDDDGFRGSGSLRRIGPKRDSLLGAKNGMDLMDGEIPVILKKCIKLVEEIGIDTEGLYRISGSAATVDRLRKLFAADPEAIYLPAPPEYTSHGQALLDDDLGASSASKQVHRKSSRSSLSDIPPLEKEVTGRSRSHTNHNMGSSKSLYDNDVHVITGVIKSYLRDGIPTQSGRREPVCTYELYTSLINATRLDEWRDRMIAYQDLVHDLPASNFATLKFLCDHLSLVAAHSAANRMPVKNLAIVFGPTLIRPAPEDETMARMMTDMGGQCAVVEALIEQAEWMFGPIEYEDDDEEALITEDGTGAVETDATAIEEYAGSEGELAPNNNKLGGELGDLKQESSEALKSDGVLDISSHIPSEGTAQ</sequence>
<dbReference type="SUPFAM" id="SSF48350">
    <property type="entry name" value="GTPase activation domain, GAP"/>
    <property type="match status" value="1"/>
</dbReference>
<dbReference type="EMBL" id="QEAO01000008">
    <property type="protein sequence ID" value="TPX35468.1"/>
    <property type="molecule type" value="Genomic_DNA"/>
</dbReference>
<accession>A0A507C821</accession>
<dbReference type="InterPro" id="IPR008936">
    <property type="entry name" value="Rho_GTPase_activation_prot"/>
</dbReference>
<keyword evidence="1" id="KW-0343">GTPase activation</keyword>
<feature type="domain" description="Rho-GAP" evidence="4">
    <location>
        <begin position="595"/>
        <end position="850"/>
    </location>
</feature>
<feature type="compositionally biased region" description="Basic and acidic residues" evidence="3">
    <location>
        <begin position="131"/>
        <end position="143"/>
    </location>
</feature>
<dbReference type="Pfam" id="PF00620">
    <property type="entry name" value="RhoGAP"/>
    <property type="match status" value="2"/>
</dbReference>
<evidence type="ECO:0000313" key="6">
    <source>
        <dbReference type="Proteomes" id="UP000319731"/>
    </source>
</evidence>
<feature type="region of interest" description="Disordered" evidence="3">
    <location>
        <begin position="397"/>
        <end position="457"/>
    </location>
</feature>
<dbReference type="SMART" id="SM00324">
    <property type="entry name" value="RhoGAP"/>
    <property type="match status" value="1"/>
</dbReference>
<feature type="compositionally biased region" description="Low complexity" evidence="3">
    <location>
        <begin position="21"/>
        <end position="30"/>
    </location>
</feature>
<comment type="caution">
    <text evidence="5">The sequence shown here is derived from an EMBL/GenBank/DDBJ whole genome shotgun (WGS) entry which is preliminary data.</text>
</comment>
<feature type="region of interest" description="Disordered" evidence="3">
    <location>
        <begin position="907"/>
        <end position="930"/>
    </location>
</feature>
<dbReference type="AlphaFoldDB" id="A0A507C821"/>
<dbReference type="InterPro" id="IPR050729">
    <property type="entry name" value="Rho-GAP"/>
</dbReference>
<reference evidence="5 6" key="1">
    <citation type="journal article" date="2019" name="Sci. Rep.">
        <title>Comparative genomics of chytrid fungi reveal insights into the obligate biotrophic and pathogenic lifestyle of Synchytrium endobioticum.</title>
        <authorList>
            <person name="van de Vossenberg B.T.L.H."/>
            <person name="Warris S."/>
            <person name="Nguyen H.D.T."/>
            <person name="van Gent-Pelzer M.P.E."/>
            <person name="Joly D.L."/>
            <person name="van de Geest H.C."/>
            <person name="Bonants P.J.M."/>
            <person name="Smith D.S."/>
            <person name="Levesque C.A."/>
            <person name="van der Lee T.A.J."/>
        </authorList>
    </citation>
    <scope>NUCLEOTIDE SEQUENCE [LARGE SCALE GENOMIC DNA]</scope>
    <source>
        <strain evidence="5 6">JEL517</strain>
    </source>
</reference>
<evidence type="ECO:0000256" key="2">
    <source>
        <dbReference type="SAM" id="Coils"/>
    </source>
</evidence>
<feature type="coiled-coil region" evidence="2">
    <location>
        <begin position="485"/>
        <end position="525"/>
    </location>
</feature>
<evidence type="ECO:0000256" key="3">
    <source>
        <dbReference type="SAM" id="MobiDB-lite"/>
    </source>
</evidence>
<feature type="region of interest" description="Disordered" evidence="3">
    <location>
        <begin position="669"/>
        <end position="711"/>
    </location>
</feature>
<feature type="compositionally biased region" description="Low complexity" evidence="3">
    <location>
        <begin position="427"/>
        <end position="457"/>
    </location>
</feature>
<dbReference type="Proteomes" id="UP000319731">
    <property type="component" value="Unassembled WGS sequence"/>
</dbReference>
<keyword evidence="2" id="KW-0175">Coiled coil</keyword>
<name>A0A507C821_9FUNG</name>
<dbReference type="OrthoDB" id="79452at2759"/>
<dbReference type="InterPro" id="IPR000198">
    <property type="entry name" value="RhoGAP_dom"/>
</dbReference>
<feature type="region of interest" description="Disordered" evidence="3">
    <location>
        <begin position="101"/>
        <end position="145"/>
    </location>
</feature>
<dbReference type="GO" id="GO:0005737">
    <property type="term" value="C:cytoplasm"/>
    <property type="evidence" value="ECO:0007669"/>
    <property type="project" value="TreeGrafter"/>
</dbReference>
<feature type="compositionally biased region" description="Pro residues" evidence="3">
    <location>
        <begin position="107"/>
        <end position="128"/>
    </location>
</feature>
<dbReference type="Gene3D" id="1.10.555.10">
    <property type="entry name" value="Rho GTPase activation protein"/>
    <property type="match status" value="1"/>
</dbReference>
<dbReference type="STRING" id="1806994.A0A507C821"/>
<evidence type="ECO:0000313" key="5">
    <source>
        <dbReference type="EMBL" id="TPX35468.1"/>
    </source>
</evidence>
<feature type="region of interest" description="Disordered" evidence="3">
    <location>
        <begin position="1"/>
        <end position="57"/>
    </location>
</feature>
<keyword evidence="6" id="KW-1185">Reference proteome</keyword>
<dbReference type="PANTHER" id="PTHR23176">
    <property type="entry name" value="RHO/RAC/CDC GTPASE-ACTIVATING PROTEIN"/>
    <property type="match status" value="1"/>
</dbReference>
<protein>
    <recommendedName>
        <fullName evidence="4">Rho-GAP domain-containing protein</fullName>
    </recommendedName>
</protein>
<dbReference type="GeneID" id="42003275"/>
<evidence type="ECO:0000256" key="1">
    <source>
        <dbReference type="ARBA" id="ARBA00022468"/>
    </source>
</evidence>
<dbReference type="PROSITE" id="PS50238">
    <property type="entry name" value="RHOGAP"/>
    <property type="match status" value="1"/>
</dbReference>